<dbReference type="KEGG" id="smx:SM11_chr1838"/>
<dbReference type="EMBL" id="CP001830">
    <property type="protein sequence ID" value="AEH79106.1"/>
    <property type="molecule type" value="Genomic_DNA"/>
</dbReference>
<dbReference type="PATRIC" id="fig|707241.3.peg.1928"/>
<accession>F7X9J8</accession>
<dbReference type="AlphaFoldDB" id="F7X9J8"/>
<dbReference type="Proteomes" id="UP000009045">
    <property type="component" value="Chromosome"/>
</dbReference>
<evidence type="ECO:0000313" key="2">
    <source>
        <dbReference type="Proteomes" id="UP000009045"/>
    </source>
</evidence>
<name>F7X9J8_SINMM</name>
<reference evidence="1 2" key="1">
    <citation type="journal article" date="2011" name="J. Biotechnol.">
        <title>The complete genome sequence of the dominant Sinorhizobium meliloti field isolate SM11 extends the S. meliloti pan-genome.</title>
        <authorList>
            <person name="Schneiker-Bekel S."/>
            <person name="Wibberg D."/>
            <person name="Bekel T."/>
            <person name="Blom J."/>
            <person name="Linke B."/>
            <person name="Neuweger H."/>
            <person name="Stiens M."/>
            <person name="Vorholter F.J."/>
            <person name="Weidner S."/>
            <person name="Goesmann A."/>
            <person name="Puhler A."/>
            <person name="Schluter A."/>
        </authorList>
    </citation>
    <scope>NUCLEOTIDE SEQUENCE [LARGE SCALE GENOMIC DNA]</scope>
    <source>
        <strain evidence="1 2">SM11</strain>
    </source>
</reference>
<organism evidence="1 2">
    <name type="scientific">Sinorhizobium meliloti (strain SM11)</name>
    <dbReference type="NCBI Taxonomy" id="707241"/>
    <lineage>
        <taxon>Bacteria</taxon>
        <taxon>Pseudomonadati</taxon>
        <taxon>Pseudomonadota</taxon>
        <taxon>Alphaproteobacteria</taxon>
        <taxon>Hyphomicrobiales</taxon>
        <taxon>Rhizobiaceae</taxon>
        <taxon>Sinorhizobium/Ensifer group</taxon>
        <taxon>Sinorhizobium</taxon>
    </lineage>
</organism>
<protein>
    <submittedName>
        <fullName evidence="1">Uncharacterized protein</fullName>
    </submittedName>
</protein>
<gene>
    <name evidence="1" type="ordered locus">SM11_chr1838</name>
</gene>
<evidence type="ECO:0000313" key="1">
    <source>
        <dbReference type="EMBL" id="AEH79106.1"/>
    </source>
</evidence>
<dbReference type="HOGENOM" id="CLU_193848_0_0_5"/>
<sequence length="59" mass="6671">MSVLDPAVESALETGRLARLDLIRFDLPGKTVGYHRGGRPYTYNGLTYLPNRFSSRANW</sequence>
<proteinExistence type="predicted"/>